<dbReference type="GO" id="GO:0005200">
    <property type="term" value="F:structural constituent of cytoskeleton"/>
    <property type="evidence" value="ECO:0007669"/>
    <property type="project" value="TreeGrafter"/>
</dbReference>
<organism evidence="3 4">
    <name type="scientific">Polyplax serrata</name>
    <name type="common">Common mouse louse</name>
    <dbReference type="NCBI Taxonomy" id="468196"/>
    <lineage>
        <taxon>Eukaryota</taxon>
        <taxon>Metazoa</taxon>
        <taxon>Ecdysozoa</taxon>
        <taxon>Arthropoda</taxon>
        <taxon>Hexapoda</taxon>
        <taxon>Insecta</taxon>
        <taxon>Pterygota</taxon>
        <taxon>Neoptera</taxon>
        <taxon>Paraneoptera</taxon>
        <taxon>Psocodea</taxon>
        <taxon>Troctomorpha</taxon>
        <taxon>Phthiraptera</taxon>
        <taxon>Anoplura</taxon>
        <taxon>Polyplacidae</taxon>
        <taxon>Polyplax</taxon>
    </lineage>
</organism>
<feature type="compositionally biased region" description="Basic and acidic residues" evidence="2">
    <location>
        <begin position="1302"/>
        <end position="1314"/>
    </location>
</feature>
<feature type="coiled-coil region" evidence="1">
    <location>
        <begin position="612"/>
        <end position="685"/>
    </location>
</feature>
<feature type="coiled-coil region" evidence="1">
    <location>
        <begin position="391"/>
        <end position="477"/>
    </location>
</feature>
<proteinExistence type="predicted"/>
<protein>
    <submittedName>
        <fullName evidence="3">Uncharacterized protein</fullName>
    </submittedName>
</protein>
<sequence length="1372" mass="157370">MGSKIWEKTILAWVNMMRNGVPINKINQLNDVILNEIISKFNVEFQCPINFLKAAFPNLSVSDEFTLSSALDYLSAATCLLIYVSFSKRIELQALREKMCFSLENSVQQSMADFLTAIGSTRDVFQLSFKTVVKEISNLSETHDSQNSIISDSFSTPVKSNASKISYDSPLQGFFQTPKRCQVDGQNKGSSVLCGDGDHSRYIKQLKDQLLEEELEKNSLQEQLGANIKRCNDLETKLKDKIDEINQLNEQWENESKQNEVEVNTLRERIEKKFEDEKKLKNELSYMESYISSLESDLSNCAEEKMKVEHELKLSLDKYSTCESELNKITGINSQLQLTLSNKEIELQQFRENLDGYFKSEKVIDSSFGDGSFDGSICVPETMDIIIEKHLKEKIEENLKLQEDIEQLTKGKKDLENEIEKVKHEVRIKNSTISEVQFLNKELAAKIKNFDITENELSKVRKELTAANAEIDKLFKENCHLNEKYSSLDSKALKNEQALMECKHSKMLLHFDFLKLAHDFNSVQQRLEFEVNNILNFTFANDINSFNDKFKGDNDKQGKENCADLTYNCISSTNQETIARDAKLKKIIDLLNDFEFYDTDWLESKTAMQKACAKLNESIVSLKLKISDLEDIRKASGEEKSKLEKCLQNAEKNISELKCSHASQIQKLLAELEEKKYKIIDLEDIILKLKESQGHLVPSRQTLKLKASDMKIQSQNVFLFEGGDFGKTSVPQPPCSKRDLKLATKIVPAEHDKEQLDDSLEIPVCNKTFDVVRLEDKSIIDKTFSIKKESNDISTSHKNGTSWSVSPPSKAPPKPVIQEKRRICGESWVVPIVPVKTKQGKVKICHSTHDLTGVESTSNLTKSSSLSSIVEPTSNASKLESKASGATTYFSVTDMLTAQDMKYDAEPLSDLTKTFSSESSLRQVFRLMERQDDPLAEIFRNENEGDDRTKKREWEKKFSQMRKEIIELSNKCEKLRSSLTQSEQKRKEEKELLEKNQDIVTQNITSKYEIQLESLKTEMKQLYNKELAKHKTEQSKMNCDLREQNKRYKEHIDELRSQLWDLGEKLLQEQKVNRDLEREYSELKKKFEHLMLTRDMDMKPYQVGETNHPKESFNQEKNRASVLRPLNRATCMYKLLVAVHEPTSKTVAFYHAQKKGLGTPDMTRVTTMPTEDEDEVFDNRFLEDLKKGMYPSENPEGRLLELQIRNTLCLPHLKSSYPAETQFHNPSMFKESDLKYGSLPFGQESQSLTDSDHSMTRSLLPENKGKKKEQTSYKRPGPPTPSKHGGRLSMQSGDFRVTPRNALKELNDQNERNRGTPNRLKAFLPSKNGKRESIGSRDETVDVFISGINSIPVTPRKKLGKIFRKPFGARDH</sequence>
<feature type="coiled-coil region" evidence="1">
    <location>
        <begin position="951"/>
        <end position="1093"/>
    </location>
</feature>
<dbReference type="GO" id="GO:0005856">
    <property type="term" value="C:cytoskeleton"/>
    <property type="evidence" value="ECO:0007669"/>
    <property type="project" value="TreeGrafter"/>
</dbReference>
<evidence type="ECO:0000256" key="1">
    <source>
        <dbReference type="SAM" id="Coils"/>
    </source>
</evidence>
<dbReference type="PANTHER" id="PTHR47357">
    <property type="entry name" value="COP1-INTERACTIVE PROTEIN 1"/>
    <property type="match status" value="1"/>
</dbReference>
<dbReference type="Proteomes" id="UP001372834">
    <property type="component" value="Unassembled WGS sequence"/>
</dbReference>
<evidence type="ECO:0000313" key="4">
    <source>
        <dbReference type="Proteomes" id="UP001372834"/>
    </source>
</evidence>
<keyword evidence="1" id="KW-0175">Coiled coil</keyword>
<feature type="region of interest" description="Disordered" evidence="2">
    <location>
        <begin position="790"/>
        <end position="815"/>
    </location>
</feature>
<dbReference type="PANTHER" id="PTHR47357:SF1">
    <property type="entry name" value="SPINDLE POLE BODY COMPONENT 110"/>
    <property type="match status" value="1"/>
</dbReference>
<feature type="compositionally biased region" description="Polar residues" evidence="2">
    <location>
        <begin position="792"/>
        <end position="801"/>
    </location>
</feature>
<evidence type="ECO:0000313" key="3">
    <source>
        <dbReference type="EMBL" id="KAK6642713.1"/>
    </source>
</evidence>
<feature type="region of interest" description="Disordered" evidence="2">
    <location>
        <begin position="1240"/>
        <end position="1335"/>
    </location>
</feature>
<accession>A0AAN8XKU7</accession>
<comment type="caution">
    <text evidence="3">The sequence shown here is derived from an EMBL/GenBank/DDBJ whole genome shotgun (WGS) entry which is preliminary data.</text>
</comment>
<dbReference type="EMBL" id="JAWJWE010000002">
    <property type="protein sequence ID" value="KAK6642713.1"/>
    <property type="molecule type" value="Genomic_DNA"/>
</dbReference>
<feature type="coiled-coil region" evidence="1">
    <location>
        <begin position="203"/>
        <end position="353"/>
    </location>
</feature>
<name>A0AAN8XKU7_POLSC</name>
<reference evidence="3 4" key="1">
    <citation type="submission" date="2023-10" db="EMBL/GenBank/DDBJ databases">
        <title>Genomes of two closely related lineages of the louse Polyplax serrata with different host specificities.</title>
        <authorList>
            <person name="Martinu J."/>
            <person name="Tarabai H."/>
            <person name="Stefka J."/>
            <person name="Hypsa V."/>
        </authorList>
    </citation>
    <scope>NUCLEOTIDE SEQUENCE [LARGE SCALE GENOMIC DNA]</scope>
    <source>
        <strain evidence="3">HR10_N</strain>
    </source>
</reference>
<gene>
    <name evidence="3" type="ORF">RUM43_004215</name>
</gene>
<evidence type="ECO:0000256" key="2">
    <source>
        <dbReference type="SAM" id="MobiDB-lite"/>
    </source>
</evidence>